<name>A0A439CVF3_9PEZI</name>
<comment type="caution">
    <text evidence="5">The sequence shown here is derived from an EMBL/GenBank/DDBJ whole genome shotgun (WGS) entry which is preliminary data.</text>
</comment>
<dbReference type="Gene3D" id="3.30.300.30">
    <property type="match status" value="1"/>
</dbReference>
<dbReference type="Gene3D" id="3.40.50.12780">
    <property type="entry name" value="N-terminal domain of ligase-like"/>
    <property type="match status" value="1"/>
</dbReference>
<dbReference type="STRING" id="363999.A0A439CVF3"/>
<evidence type="ECO:0000256" key="2">
    <source>
        <dbReference type="ARBA" id="ARBA00022553"/>
    </source>
</evidence>
<evidence type="ECO:0000313" key="5">
    <source>
        <dbReference type="EMBL" id="RWA06149.1"/>
    </source>
</evidence>
<dbReference type="InterPro" id="IPR020845">
    <property type="entry name" value="AMP-binding_CS"/>
</dbReference>
<dbReference type="InterPro" id="IPR029058">
    <property type="entry name" value="AB_hydrolase_fold"/>
</dbReference>
<gene>
    <name evidence="5" type="ORF">EKO27_g8960</name>
</gene>
<keyword evidence="3" id="KW-0812">Transmembrane</keyword>
<dbReference type="InterPro" id="IPR045851">
    <property type="entry name" value="AMP-bd_C_sf"/>
</dbReference>
<dbReference type="Proteomes" id="UP000286045">
    <property type="component" value="Unassembled WGS sequence"/>
</dbReference>
<feature type="transmembrane region" description="Helical" evidence="3">
    <location>
        <begin position="62"/>
        <end position="89"/>
    </location>
</feature>
<dbReference type="SUPFAM" id="SSF53474">
    <property type="entry name" value="alpha/beta-Hydrolases"/>
    <property type="match status" value="1"/>
</dbReference>
<dbReference type="InterPro" id="IPR042099">
    <property type="entry name" value="ANL_N_sf"/>
</dbReference>
<evidence type="ECO:0000259" key="4">
    <source>
        <dbReference type="PROSITE" id="PS50075"/>
    </source>
</evidence>
<dbReference type="InterPro" id="IPR020806">
    <property type="entry name" value="PKS_PP-bd"/>
</dbReference>
<keyword evidence="3" id="KW-0472">Membrane</keyword>
<accession>A0A439CVF3</accession>
<keyword evidence="2" id="KW-0597">Phosphoprotein</keyword>
<dbReference type="GO" id="GO:0031177">
    <property type="term" value="F:phosphopantetheine binding"/>
    <property type="evidence" value="ECO:0007669"/>
    <property type="project" value="InterPro"/>
</dbReference>
<dbReference type="PROSITE" id="PS00455">
    <property type="entry name" value="AMP_BINDING"/>
    <property type="match status" value="1"/>
</dbReference>
<dbReference type="Pfam" id="PF00550">
    <property type="entry name" value="PP-binding"/>
    <property type="match status" value="1"/>
</dbReference>
<dbReference type="SUPFAM" id="SSF47336">
    <property type="entry name" value="ACP-like"/>
    <property type="match status" value="1"/>
</dbReference>
<dbReference type="PANTHER" id="PTHR24096">
    <property type="entry name" value="LONG-CHAIN-FATTY-ACID--COA LIGASE"/>
    <property type="match status" value="1"/>
</dbReference>
<dbReference type="EMBL" id="RYZI01000363">
    <property type="protein sequence ID" value="RWA06149.1"/>
    <property type="molecule type" value="Genomic_DNA"/>
</dbReference>
<dbReference type="GO" id="GO:0031957">
    <property type="term" value="F:very long-chain fatty acid-CoA ligase activity"/>
    <property type="evidence" value="ECO:0007669"/>
    <property type="project" value="TreeGrafter"/>
</dbReference>
<reference evidence="5 6" key="1">
    <citation type="submission" date="2018-12" db="EMBL/GenBank/DDBJ databases">
        <title>Draft genome sequence of Xylaria grammica IHI A82.</title>
        <authorList>
            <person name="Buettner E."/>
            <person name="Kellner H."/>
        </authorList>
    </citation>
    <scope>NUCLEOTIDE SEQUENCE [LARGE SCALE GENOMIC DNA]</scope>
    <source>
        <strain evidence="5 6">IHI A82</strain>
    </source>
</reference>
<dbReference type="Gene3D" id="1.10.1200.10">
    <property type="entry name" value="ACP-like"/>
    <property type="match status" value="1"/>
</dbReference>
<dbReference type="InterPro" id="IPR009081">
    <property type="entry name" value="PP-bd_ACP"/>
</dbReference>
<dbReference type="InterPro" id="IPR000873">
    <property type="entry name" value="AMP-dep_synth/lig_dom"/>
</dbReference>
<dbReference type="Pfam" id="PF00975">
    <property type="entry name" value="Thioesterase"/>
    <property type="match status" value="1"/>
</dbReference>
<dbReference type="GO" id="GO:0006633">
    <property type="term" value="P:fatty acid biosynthetic process"/>
    <property type="evidence" value="ECO:0007669"/>
    <property type="project" value="TreeGrafter"/>
</dbReference>
<evidence type="ECO:0000313" key="6">
    <source>
        <dbReference type="Proteomes" id="UP000286045"/>
    </source>
</evidence>
<dbReference type="PANTHER" id="PTHR24096:SF267">
    <property type="entry name" value="MALONATE--COA LIGASE ACSF3, MITOCHONDRIAL"/>
    <property type="match status" value="1"/>
</dbReference>
<protein>
    <recommendedName>
        <fullName evidence="4">Carrier domain-containing protein</fullName>
    </recommendedName>
</protein>
<sequence length="933" mass="102690">MAAWSCLQDVLKGRAESGSIKCYPLGDVTEPLIITYKDLLSEAQKNSAMIFRVPAFKDKQPVLLYFATHMDNIIWFWSLLFAGGLPVILSPSHVSPDQIKGLASLMENPICITTRDLMAVFGEDHGLQIHTVDDIQKQVTPTSTPSRNAQFEGGAATATLMLTSGSTGNSKAVSLSHDQILAAVAGKAAVRPIQPGNFPFLNWVGLDHVASLIEIHIQALWLGIDQIHVHAADVVSSPTIFLSLLHRHKVSRTFAPNFFLAKLISAVQSEEDVADQDHQKWDLSNLSILASGGEHNSLDTCLEASSILYKYKAPKNVITPGFGMTETCAGSIFNLESPDYDIRRGGVVASLGTCMNGIEMRITLPGEGIPVTNPNEVGDLEVRGNVVFKNYYRDPHATAGAFTPDGWFRTGDQAMIDEQGCLSLAGRAKDVVNINGAKFSLTNLQTALDQLLSPLTVRLVAFASRVAHTEQPIVVYVARDRDDILEIEDLATQTCHLQVGASPLIFSLRKESISLLPISSLGKISRAKMRALYESGVFSKDLDLHLNQVRQLREQAREREGREANNTEAILIGILSDLRRVGSDTININTSIFELGFSSIDVIRLKLHIDRQLGTSVPVTTLMRHPTPSSLAKALNPDYSGTSPSSRAKSNYDPVVVFNAGGSKRPLWLVHPGIGEVLVFVGLAQHLATNDRPVYALRARGFEPGHERFKSINEAVDIYIAAIRQRQPLGPYAIAGYSYGTMLAFEMTKKLEAADGPGTVQFLGSFNLPPHIKKRMRQLTWNNCLLHLAYFLGLTTEEKAEQIEESDFQDLNREKALTYILDLADQTRMEELGLDKPGLIRWTDVAYDLPRMATDYDPTGDVAVLDVFHAMPLKAAAPNREEWVNIHLSEWRRFCRSEPRFHEVGGAHYTMIGPDHVATFSATFLAALNARGV</sequence>
<evidence type="ECO:0000256" key="1">
    <source>
        <dbReference type="ARBA" id="ARBA00022450"/>
    </source>
</evidence>
<dbReference type="Pfam" id="PF00501">
    <property type="entry name" value="AMP-binding"/>
    <property type="match status" value="1"/>
</dbReference>
<organism evidence="5 6">
    <name type="scientific">Xylaria grammica</name>
    <dbReference type="NCBI Taxonomy" id="363999"/>
    <lineage>
        <taxon>Eukaryota</taxon>
        <taxon>Fungi</taxon>
        <taxon>Dikarya</taxon>
        <taxon>Ascomycota</taxon>
        <taxon>Pezizomycotina</taxon>
        <taxon>Sordariomycetes</taxon>
        <taxon>Xylariomycetidae</taxon>
        <taxon>Xylariales</taxon>
        <taxon>Xylariaceae</taxon>
        <taxon>Xylaria</taxon>
    </lineage>
</organism>
<dbReference type="InterPro" id="IPR036736">
    <property type="entry name" value="ACP-like_sf"/>
</dbReference>
<keyword evidence="6" id="KW-1185">Reference proteome</keyword>
<keyword evidence="1" id="KW-0596">Phosphopantetheine</keyword>
<dbReference type="InterPro" id="IPR001031">
    <property type="entry name" value="Thioesterase"/>
</dbReference>
<dbReference type="SUPFAM" id="SSF56801">
    <property type="entry name" value="Acetyl-CoA synthetase-like"/>
    <property type="match status" value="1"/>
</dbReference>
<dbReference type="AlphaFoldDB" id="A0A439CVF3"/>
<proteinExistence type="predicted"/>
<evidence type="ECO:0000256" key="3">
    <source>
        <dbReference type="SAM" id="Phobius"/>
    </source>
</evidence>
<dbReference type="Gene3D" id="3.40.50.1820">
    <property type="entry name" value="alpha/beta hydrolase"/>
    <property type="match status" value="1"/>
</dbReference>
<dbReference type="PROSITE" id="PS50075">
    <property type="entry name" value="CARRIER"/>
    <property type="match status" value="1"/>
</dbReference>
<dbReference type="SMART" id="SM00823">
    <property type="entry name" value="PKS_PP"/>
    <property type="match status" value="1"/>
</dbReference>
<keyword evidence="3" id="KW-1133">Transmembrane helix</keyword>
<feature type="domain" description="Carrier" evidence="4">
    <location>
        <begin position="562"/>
        <end position="639"/>
    </location>
</feature>